<protein>
    <recommendedName>
        <fullName evidence="4">DUF1618 domain-containing protein</fullName>
    </recommendedName>
</protein>
<dbReference type="Pfam" id="PF07893">
    <property type="entry name" value="DUF1668"/>
    <property type="match status" value="1"/>
</dbReference>
<dbReference type="EMBL" id="CM000768">
    <property type="protein sequence ID" value="OQU78500.1"/>
    <property type="molecule type" value="Genomic_DNA"/>
</dbReference>
<evidence type="ECO:0000313" key="2">
    <source>
        <dbReference type="EMBL" id="OQU78500.1"/>
    </source>
</evidence>
<dbReference type="InParanoid" id="A0A1Z5R449"/>
<dbReference type="Proteomes" id="UP000000768">
    <property type="component" value="Chromosome 9"/>
</dbReference>
<reference evidence="2 3" key="1">
    <citation type="journal article" date="2009" name="Nature">
        <title>The Sorghum bicolor genome and the diversification of grasses.</title>
        <authorList>
            <person name="Paterson A.H."/>
            <person name="Bowers J.E."/>
            <person name="Bruggmann R."/>
            <person name="Dubchak I."/>
            <person name="Grimwood J."/>
            <person name="Gundlach H."/>
            <person name="Haberer G."/>
            <person name="Hellsten U."/>
            <person name="Mitros T."/>
            <person name="Poliakov A."/>
            <person name="Schmutz J."/>
            <person name="Spannagl M."/>
            <person name="Tang H."/>
            <person name="Wang X."/>
            <person name="Wicker T."/>
            <person name="Bharti A.K."/>
            <person name="Chapman J."/>
            <person name="Feltus F.A."/>
            <person name="Gowik U."/>
            <person name="Grigoriev I.V."/>
            <person name="Lyons E."/>
            <person name="Maher C.A."/>
            <person name="Martis M."/>
            <person name="Narechania A."/>
            <person name="Otillar R.P."/>
            <person name="Penning B.W."/>
            <person name="Salamov A.A."/>
            <person name="Wang Y."/>
            <person name="Zhang L."/>
            <person name="Carpita N.C."/>
            <person name="Freeling M."/>
            <person name="Gingle A.R."/>
            <person name="Hash C.T."/>
            <person name="Keller B."/>
            <person name="Klein P."/>
            <person name="Kresovich S."/>
            <person name="McCann M.C."/>
            <person name="Ming R."/>
            <person name="Peterson D.G."/>
            <person name="Mehboob-ur-Rahman"/>
            <person name="Ware D."/>
            <person name="Westhoff P."/>
            <person name="Mayer K.F."/>
            <person name="Messing J."/>
            <person name="Rokhsar D.S."/>
        </authorList>
    </citation>
    <scope>NUCLEOTIDE SEQUENCE [LARGE SCALE GENOMIC DNA]</scope>
    <source>
        <strain evidence="3">cv. BTx623</strain>
    </source>
</reference>
<proteinExistence type="predicted"/>
<organism evidence="2 3">
    <name type="scientific">Sorghum bicolor</name>
    <name type="common">Sorghum</name>
    <name type="synonym">Sorghum vulgare</name>
    <dbReference type="NCBI Taxonomy" id="4558"/>
    <lineage>
        <taxon>Eukaryota</taxon>
        <taxon>Viridiplantae</taxon>
        <taxon>Streptophyta</taxon>
        <taxon>Embryophyta</taxon>
        <taxon>Tracheophyta</taxon>
        <taxon>Spermatophyta</taxon>
        <taxon>Magnoliopsida</taxon>
        <taxon>Liliopsida</taxon>
        <taxon>Poales</taxon>
        <taxon>Poaceae</taxon>
        <taxon>PACMAD clade</taxon>
        <taxon>Panicoideae</taxon>
        <taxon>Andropogonodae</taxon>
        <taxon>Andropogoneae</taxon>
        <taxon>Sorghinae</taxon>
        <taxon>Sorghum</taxon>
    </lineage>
</organism>
<dbReference type="PANTHER" id="PTHR33085">
    <property type="entry name" value="OS12G0113100 PROTEIN-RELATED"/>
    <property type="match status" value="1"/>
</dbReference>
<name>A0A1Z5R449_SORBI</name>
<dbReference type="PANTHER" id="PTHR33085:SF40">
    <property type="entry name" value="OS06G0189600 PROTEIN"/>
    <property type="match status" value="1"/>
</dbReference>
<evidence type="ECO:0008006" key="4">
    <source>
        <dbReference type="Google" id="ProtNLM"/>
    </source>
</evidence>
<keyword evidence="3" id="KW-1185">Reference proteome</keyword>
<reference evidence="3" key="2">
    <citation type="journal article" date="2018" name="Plant J.">
        <title>The Sorghum bicolor reference genome: improved assembly, gene annotations, a transcriptome atlas, and signatures of genome organization.</title>
        <authorList>
            <person name="McCormick R.F."/>
            <person name="Truong S.K."/>
            <person name="Sreedasyam A."/>
            <person name="Jenkins J."/>
            <person name="Shu S."/>
            <person name="Sims D."/>
            <person name="Kennedy M."/>
            <person name="Amirebrahimi M."/>
            <person name="Weers B.D."/>
            <person name="McKinley B."/>
            <person name="Mattison A."/>
            <person name="Morishige D.T."/>
            <person name="Grimwood J."/>
            <person name="Schmutz J."/>
            <person name="Mullet J.E."/>
        </authorList>
    </citation>
    <scope>NUCLEOTIDE SEQUENCE [LARGE SCALE GENOMIC DNA]</scope>
    <source>
        <strain evidence="3">cv. BTx623</strain>
    </source>
</reference>
<feature type="compositionally biased region" description="Basic and acidic residues" evidence="1">
    <location>
        <begin position="52"/>
        <end position="62"/>
    </location>
</feature>
<sequence length="407" mass="46472">MGVSRRFLNLVVDNRIQGARSLNCIDLRRRKLFNTRTPARSQKKKKKGNSSESERPPQDDLKNYRQAAASSITRKIRDIQLPQPTLNFRCSIVDSYWYMKCFPLAGRKLLCVDPSYRTVLFDVNTRQVEIIPYFYVAKHKPLPCFVPLPSSADAADDGNGSFYILEGSPYQEELQGDDDTRQQLSNQFEAFIYHSESKSWQRQLLPPPPFVCDPKHYEQYRRPKITSYAVVERGGSHVIFVSVDGAGTYSLDTVEYVPELKLWFGFCTQDWQLGAADLSTMDSQPQLIAGTWKELEAPGDWRELKQPQLVNLGSGRFCITRFFFRYLHPMSCDLEYDSEYDEPVDEEYFTVLTGVDVVPYIHDAYGTANDTFSGGNGSKGKVELHMIKHNSRRHMSNGSGGTIEGVF</sequence>
<evidence type="ECO:0000256" key="1">
    <source>
        <dbReference type="SAM" id="MobiDB-lite"/>
    </source>
</evidence>
<evidence type="ECO:0000313" key="3">
    <source>
        <dbReference type="Proteomes" id="UP000000768"/>
    </source>
</evidence>
<dbReference type="InterPro" id="IPR012871">
    <property type="entry name" value="DUF1668_ORYSA"/>
</dbReference>
<dbReference type="OMA" id="VYLSWYI"/>
<feature type="region of interest" description="Disordered" evidence="1">
    <location>
        <begin position="35"/>
        <end position="62"/>
    </location>
</feature>
<accession>A0A1Z5R449</accession>
<dbReference type="AlphaFoldDB" id="A0A1Z5R449"/>
<dbReference type="Gramene" id="OQU78500">
    <property type="protein sequence ID" value="OQU78500"/>
    <property type="gene ID" value="SORBI_3009G245900"/>
</dbReference>
<gene>
    <name evidence="2" type="ORF">SORBI_3009G245900</name>
</gene>
<dbReference type="FunCoup" id="A0A1Z5R449">
    <property type="interactions" value="158"/>
</dbReference>